<evidence type="ECO:0000313" key="2">
    <source>
        <dbReference type="EMBL" id="KIG12603.1"/>
    </source>
</evidence>
<dbReference type="AlphaFoldDB" id="A0A0C1ZNE5"/>
<comment type="caution">
    <text evidence="2">The sequence shown here is derived from an EMBL/GenBank/DDBJ whole genome shotgun (WGS) entry which is preliminary data.</text>
</comment>
<feature type="domain" description="PatA-like N-terminal" evidence="1">
    <location>
        <begin position="202"/>
        <end position="361"/>
    </location>
</feature>
<accession>A0A0C1ZNE5</accession>
<protein>
    <recommendedName>
        <fullName evidence="1">PatA-like N-terminal domain-containing protein</fullName>
    </recommendedName>
</protein>
<gene>
    <name evidence="2" type="ORF">DB30_01227</name>
</gene>
<name>A0A0C1ZNE5_9BACT</name>
<dbReference type="EMBL" id="JMCC02000124">
    <property type="protein sequence ID" value="KIG12603.1"/>
    <property type="molecule type" value="Genomic_DNA"/>
</dbReference>
<sequence length="443" mass="47594">MPDSPKARTAPGILYYDPNPTTAKLATASLRLAGYNVFNAAGQRDAVSMFKVHGASGDNSIVALLLDASADPTVSASVLRELVRLPGAANLPGILIVSRRNPNPIPAAAGLPTVRRPFSSPALLKVVSETVASIDAAKLPADMDDVPDQRKVQLARLLAKHFPSLGDLDHLDMGAVEQLFTDLEGAEELPSPPGEQAIHVDLAAQRLESLLEMLSDDSVTGVLSISSVGREARLHLAGGQIRLAEYFGDDEDLKLGRFVVEGGFMRDDELEAFIVGRDPAGRPLGQRLVEAGFITPGELATAILAQAREITCHVLTFRKGVAGFVPLAELEASSAAGADENKVELAVSEALLDGLRRLDENAMMGPHMPVLEDIYVRDDAKVSRMAREVLARDELEVLELINGRNSVKDIARRTRTGTFAVSRIVYRLSKSNVVRRRVTPVTV</sequence>
<dbReference type="PANTHER" id="PTHR36304">
    <property type="entry name" value="DOMAIN GTPASE-ACTIVATING PROTEIN, PUTATIVE-RELATED-RELATED"/>
    <property type="match status" value="1"/>
</dbReference>
<proteinExistence type="predicted"/>
<organism evidence="2 3">
    <name type="scientific">Enhygromyxa salina</name>
    <dbReference type="NCBI Taxonomy" id="215803"/>
    <lineage>
        <taxon>Bacteria</taxon>
        <taxon>Pseudomonadati</taxon>
        <taxon>Myxococcota</taxon>
        <taxon>Polyangia</taxon>
        <taxon>Nannocystales</taxon>
        <taxon>Nannocystaceae</taxon>
        <taxon>Enhygromyxa</taxon>
    </lineage>
</organism>
<reference evidence="2 3" key="1">
    <citation type="submission" date="2014-12" db="EMBL/GenBank/DDBJ databases">
        <title>Genome assembly of Enhygromyxa salina DSM 15201.</title>
        <authorList>
            <person name="Sharma G."/>
            <person name="Subramanian S."/>
        </authorList>
    </citation>
    <scope>NUCLEOTIDE SEQUENCE [LARGE SCALE GENOMIC DNA]</scope>
    <source>
        <strain evidence="2 3">DSM 15201</strain>
    </source>
</reference>
<dbReference type="PANTHER" id="PTHR36304:SF4">
    <property type="entry name" value="DUF4388 DOMAIN-CONTAINING PROTEIN"/>
    <property type="match status" value="1"/>
</dbReference>
<evidence type="ECO:0000313" key="3">
    <source>
        <dbReference type="Proteomes" id="UP000031599"/>
    </source>
</evidence>
<dbReference type="RefSeq" id="WP_052557427.1">
    <property type="nucleotide sequence ID" value="NZ_JMCC02000124.1"/>
</dbReference>
<dbReference type="Proteomes" id="UP000031599">
    <property type="component" value="Unassembled WGS sequence"/>
</dbReference>
<dbReference type="Pfam" id="PF14332">
    <property type="entry name" value="DUF4388"/>
    <property type="match status" value="1"/>
</dbReference>
<evidence type="ECO:0000259" key="1">
    <source>
        <dbReference type="Pfam" id="PF14332"/>
    </source>
</evidence>
<dbReference type="InterPro" id="IPR025497">
    <property type="entry name" value="PatA-like_N"/>
</dbReference>